<evidence type="ECO:0000313" key="2">
    <source>
        <dbReference type="Proteomes" id="UP001473302"/>
    </source>
</evidence>
<protein>
    <submittedName>
        <fullName evidence="1">Uncharacterized protein</fullName>
    </submittedName>
</protein>
<accession>A0ABP9Z7Z2</accession>
<sequence>MPASTSERGQKSVLNQADRFQFRASVVVSIYWYFSRSIDCNDIIDMQWQKQTPSTGDVKWDDVAFLVKNKLVVPLLVELSGGIDRNSSTEKAQGDEEKMIRKLIKLLKIKKAEGLDLPHMISW</sequence>
<comment type="caution">
    <text evidence="1">The sequence shown here is derived from an EMBL/GenBank/DDBJ whole genome shotgun (WGS) entry which is preliminary data.</text>
</comment>
<organism evidence="1 2">
    <name type="scientific">Mucor flavus</name>
    <dbReference type="NCBI Taxonomy" id="439312"/>
    <lineage>
        <taxon>Eukaryota</taxon>
        <taxon>Fungi</taxon>
        <taxon>Fungi incertae sedis</taxon>
        <taxon>Mucoromycota</taxon>
        <taxon>Mucoromycotina</taxon>
        <taxon>Mucoromycetes</taxon>
        <taxon>Mucorales</taxon>
        <taxon>Mucorineae</taxon>
        <taxon>Mucoraceae</taxon>
        <taxon>Mucor</taxon>
    </lineage>
</organism>
<keyword evidence="2" id="KW-1185">Reference proteome</keyword>
<dbReference type="Proteomes" id="UP001473302">
    <property type="component" value="Unassembled WGS sequence"/>
</dbReference>
<name>A0ABP9Z7Z2_9FUNG</name>
<proteinExistence type="predicted"/>
<reference evidence="1 2" key="1">
    <citation type="submission" date="2024-04" db="EMBL/GenBank/DDBJ databases">
        <title>genome sequences of Mucor flavus KT1a and Helicostylum pulchrum KT1b strains isolated from the surface of a dry-aged beef.</title>
        <authorList>
            <person name="Toyotome T."/>
            <person name="Hosono M."/>
            <person name="Torimaru M."/>
            <person name="Fukuda K."/>
            <person name="Mikami N."/>
        </authorList>
    </citation>
    <scope>NUCLEOTIDE SEQUENCE [LARGE SCALE GENOMIC DNA]</scope>
    <source>
        <strain evidence="1 2">KT1a</strain>
    </source>
</reference>
<evidence type="ECO:0000313" key="1">
    <source>
        <dbReference type="EMBL" id="GAA5815242.1"/>
    </source>
</evidence>
<dbReference type="EMBL" id="BAABUK010000025">
    <property type="protein sequence ID" value="GAA5815242.1"/>
    <property type="molecule type" value="Genomic_DNA"/>
</dbReference>
<gene>
    <name evidence="1" type="ORF">MFLAVUS_008748</name>
</gene>